<dbReference type="OrthoDB" id="288647at2"/>
<feature type="transmembrane region" description="Helical" evidence="1">
    <location>
        <begin position="71"/>
        <end position="89"/>
    </location>
</feature>
<keyword evidence="1" id="KW-0812">Transmembrane</keyword>
<dbReference type="PANTHER" id="PTHR28008">
    <property type="entry name" value="DOMAIN PROTEIN, PUTATIVE (AFU_ORTHOLOGUE AFUA_3G10980)-RELATED"/>
    <property type="match status" value="1"/>
</dbReference>
<evidence type="ECO:0000313" key="3">
    <source>
        <dbReference type="EMBL" id="PQO30936.1"/>
    </source>
</evidence>
<protein>
    <recommendedName>
        <fullName evidence="2">VanZ-like domain-containing protein</fullName>
    </recommendedName>
</protein>
<proteinExistence type="predicted"/>
<comment type="caution">
    <text evidence="3">The sequence shown here is derived from an EMBL/GenBank/DDBJ whole genome shotgun (WGS) entry which is preliminary data.</text>
</comment>
<sequence length="139" mass="15242">MLPRISPKLSLGLLIGLSLLAFLGTHWPIPHRIMSQSNQLIPHFDKFVHITIYGVLAMSALLVFGSLKFRWSLSLVAAVWLALIAWGAFDELTQTLVAGRSCDPADLLADAFGATLGIGVLTWARRLSVEHWLLPSEPS</sequence>
<evidence type="ECO:0000259" key="2">
    <source>
        <dbReference type="Pfam" id="PF04892"/>
    </source>
</evidence>
<dbReference type="InterPro" id="IPR006976">
    <property type="entry name" value="VanZ-like"/>
</dbReference>
<reference evidence="3 4" key="1">
    <citation type="submission" date="2018-02" db="EMBL/GenBank/DDBJ databases">
        <title>Comparative genomes isolates from brazilian mangrove.</title>
        <authorList>
            <person name="Araujo J.E."/>
            <person name="Taketani R.G."/>
            <person name="Silva M.C.P."/>
            <person name="Loureco M.V."/>
            <person name="Andreote F.D."/>
        </authorList>
    </citation>
    <scope>NUCLEOTIDE SEQUENCE [LARGE SCALE GENOMIC DNA]</scope>
    <source>
        <strain evidence="3 4">Hex-1 MGV</strain>
    </source>
</reference>
<gene>
    <name evidence="3" type="ORF">C5Y83_22290</name>
</gene>
<organism evidence="3 4">
    <name type="scientific">Blastopirellula marina</name>
    <dbReference type="NCBI Taxonomy" id="124"/>
    <lineage>
        <taxon>Bacteria</taxon>
        <taxon>Pseudomonadati</taxon>
        <taxon>Planctomycetota</taxon>
        <taxon>Planctomycetia</taxon>
        <taxon>Pirellulales</taxon>
        <taxon>Pirellulaceae</taxon>
        <taxon>Blastopirellula</taxon>
    </lineage>
</organism>
<dbReference type="Proteomes" id="UP000238322">
    <property type="component" value="Unassembled WGS sequence"/>
</dbReference>
<evidence type="ECO:0000313" key="4">
    <source>
        <dbReference type="Proteomes" id="UP000238322"/>
    </source>
</evidence>
<dbReference type="NCBIfam" id="NF037970">
    <property type="entry name" value="vanZ_1"/>
    <property type="match status" value="1"/>
</dbReference>
<keyword evidence="1" id="KW-1133">Transmembrane helix</keyword>
<dbReference type="PANTHER" id="PTHR28008:SF1">
    <property type="entry name" value="DOMAIN PROTEIN, PUTATIVE (AFU_ORTHOLOGUE AFUA_3G10980)-RELATED"/>
    <property type="match status" value="1"/>
</dbReference>
<feature type="transmembrane region" description="Helical" evidence="1">
    <location>
        <begin position="47"/>
        <end position="64"/>
    </location>
</feature>
<dbReference type="Pfam" id="PF04892">
    <property type="entry name" value="VanZ"/>
    <property type="match status" value="1"/>
</dbReference>
<name>A0A2S8FFK2_9BACT</name>
<dbReference type="RefSeq" id="WP_105332011.1">
    <property type="nucleotide sequence ID" value="NZ_PUHY01000013.1"/>
</dbReference>
<dbReference type="EMBL" id="PUHY01000013">
    <property type="protein sequence ID" value="PQO30936.1"/>
    <property type="molecule type" value="Genomic_DNA"/>
</dbReference>
<dbReference type="AlphaFoldDB" id="A0A2S8FFK2"/>
<accession>A0A2S8FFK2</accession>
<evidence type="ECO:0000256" key="1">
    <source>
        <dbReference type="SAM" id="Phobius"/>
    </source>
</evidence>
<keyword evidence="1" id="KW-0472">Membrane</keyword>
<feature type="domain" description="VanZ-like" evidence="2">
    <location>
        <begin position="40"/>
        <end position="123"/>
    </location>
</feature>